<evidence type="ECO:0000313" key="2">
    <source>
        <dbReference type="Proteomes" id="UP000054047"/>
    </source>
</evidence>
<accession>A0A0C2GHR4</accession>
<keyword evidence="2" id="KW-1185">Reference proteome</keyword>
<evidence type="ECO:0000313" key="1">
    <source>
        <dbReference type="EMBL" id="KIH60740.1"/>
    </source>
</evidence>
<reference evidence="1 2" key="1">
    <citation type="submission" date="2013-12" db="EMBL/GenBank/DDBJ databases">
        <title>Draft genome of the parsitic nematode Ancylostoma duodenale.</title>
        <authorList>
            <person name="Mitreva M."/>
        </authorList>
    </citation>
    <scope>NUCLEOTIDE SEQUENCE [LARGE SCALE GENOMIC DNA]</scope>
    <source>
        <strain evidence="1 2">Zhejiang</strain>
    </source>
</reference>
<dbReference type="OrthoDB" id="7873042at2759"/>
<name>A0A0C2GHR4_9BILA</name>
<gene>
    <name evidence="1" type="ORF">ANCDUO_08997</name>
</gene>
<protein>
    <submittedName>
        <fullName evidence="1">Uncharacterized protein</fullName>
    </submittedName>
</protein>
<dbReference type="AlphaFoldDB" id="A0A0C2GHR4"/>
<dbReference type="EMBL" id="KN730675">
    <property type="protein sequence ID" value="KIH60740.1"/>
    <property type="molecule type" value="Genomic_DNA"/>
</dbReference>
<sequence length="130" mass="14092">MLLVYQRKAVTLRLAVGPSIRNLETATYRAEPTRTNARRPMLARRTARQPAGVGANLGAGNAPAPTVGIGAGAAATIGLPPWSADIADVDEMFRMVNLTRHIPTLPHMPIAAEMQRISNQLFQVMSYLLF</sequence>
<proteinExistence type="predicted"/>
<organism evidence="1 2">
    <name type="scientific">Ancylostoma duodenale</name>
    <dbReference type="NCBI Taxonomy" id="51022"/>
    <lineage>
        <taxon>Eukaryota</taxon>
        <taxon>Metazoa</taxon>
        <taxon>Ecdysozoa</taxon>
        <taxon>Nematoda</taxon>
        <taxon>Chromadorea</taxon>
        <taxon>Rhabditida</taxon>
        <taxon>Rhabditina</taxon>
        <taxon>Rhabditomorpha</taxon>
        <taxon>Strongyloidea</taxon>
        <taxon>Ancylostomatidae</taxon>
        <taxon>Ancylostomatinae</taxon>
        <taxon>Ancylostoma</taxon>
    </lineage>
</organism>
<dbReference type="Proteomes" id="UP000054047">
    <property type="component" value="Unassembled WGS sequence"/>
</dbReference>